<dbReference type="PANTHER" id="PTHR30126:SF98">
    <property type="entry name" value="HTH-TYPE TRANSCRIPTIONAL ACTIVATOR BAUR"/>
    <property type="match status" value="1"/>
</dbReference>
<dbReference type="Proteomes" id="UP000051086">
    <property type="component" value="Unassembled WGS sequence"/>
</dbReference>
<keyword evidence="2" id="KW-0805">Transcription regulation</keyword>
<dbReference type="Proteomes" id="UP000051887">
    <property type="component" value="Unassembled WGS sequence"/>
</dbReference>
<evidence type="ECO:0000256" key="4">
    <source>
        <dbReference type="ARBA" id="ARBA00023163"/>
    </source>
</evidence>
<dbReference type="EMBL" id="CYSC01000020">
    <property type="protein sequence ID" value="CUH71384.1"/>
    <property type="molecule type" value="Genomic_DNA"/>
</dbReference>
<dbReference type="InterPro" id="IPR005119">
    <property type="entry name" value="LysR_subst-bd"/>
</dbReference>
<gene>
    <name evidence="7" type="primary">cynR_2</name>
    <name evidence="6" type="synonym">cynR_5</name>
    <name evidence="6" type="ORF">TL5118_02811</name>
    <name evidence="7" type="ORF">TL5120_01170</name>
</gene>
<evidence type="ECO:0000313" key="6">
    <source>
        <dbReference type="EMBL" id="CUH68852.1"/>
    </source>
</evidence>
<evidence type="ECO:0000256" key="3">
    <source>
        <dbReference type="ARBA" id="ARBA00023125"/>
    </source>
</evidence>
<evidence type="ECO:0000313" key="7">
    <source>
        <dbReference type="EMBL" id="CUH71384.1"/>
    </source>
</evidence>
<organism evidence="7 9">
    <name type="scientific">Thalassovita autumnalis</name>
    <dbReference type="NCBI Taxonomy" id="2072972"/>
    <lineage>
        <taxon>Bacteria</taxon>
        <taxon>Pseudomonadati</taxon>
        <taxon>Pseudomonadota</taxon>
        <taxon>Alphaproteobacteria</taxon>
        <taxon>Rhodobacterales</taxon>
        <taxon>Roseobacteraceae</taxon>
        <taxon>Thalassovita</taxon>
    </lineage>
</organism>
<dbReference type="GO" id="GO:0000976">
    <property type="term" value="F:transcription cis-regulatory region binding"/>
    <property type="evidence" value="ECO:0007669"/>
    <property type="project" value="TreeGrafter"/>
</dbReference>
<dbReference type="InterPro" id="IPR036390">
    <property type="entry name" value="WH_DNA-bd_sf"/>
</dbReference>
<evidence type="ECO:0000259" key="5">
    <source>
        <dbReference type="PROSITE" id="PS50931"/>
    </source>
</evidence>
<sequence>MRKLHDIDLKLLRSFQAIAEAGGIAGAQVALNVSQSTLSTQLADLEARLGFRLCRRGRGGFALTDEGQQLLDAMEDLFAAADRFQNATATISGEMRGVLRIGIMDAMLANHAWPLPDVLGRFSARAPHTHVDLSLVSPAAMEGLVLDGKRDAVIGPFPEKRAGLSYLPLFQERHSLYAARHHPLAQEEAITFDTLSRHALIVTAGEMRRFPFIRTGRAKSGAEDRENIYPAATVDQMETHAILIRSGRFVGFLPDYYGASLTDLAVLPTGKELQYLSPIYLVSRKGGDDNLILRRFLKDVADQQLIAGPLTRGGAVVPLAE</sequence>
<name>A0A0P1FLV0_9RHOB</name>
<dbReference type="PROSITE" id="PS50931">
    <property type="entry name" value="HTH_LYSR"/>
    <property type="match status" value="1"/>
</dbReference>
<dbReference type="InterPro" id="IPR036388">
    <property type="entry name" value="WH-like_DNA-bd_sf"/>
</dbReference>
<dbReference type="Pfam" id="PF03466">
    <property type="entry name" value="LysR_substrate"/>
    <property type="match status" value="1"/>
</dbReference>
<evidence type="ECO:0000256" key="1">
    <source>
        <dbReference type="ARBA" id="ARBA00009437"/>
    </source>
</evidence>
<dbReference type="InterPro" id="IPR000847">
    <property type="entry name" value="LysR_HTH_N"/>
</dbReference>
<protein>
    <submittedName>
        <fullName evidence="7">Cyn operon transcriptional activator</fullName>
    </submittedName>
</protein>
<dbReference type="CDD" id="cd05466">
    <property type="entry name" value="PBP2_LTTR_substrate"/>
    <property type="match status" value="1"/>
</dbReference>
<dbReference type="OrthoDB" id="7506954at2"/>
<dbReference type="Gene3D" id="3.40.190.290">
    <property type="match status" value="1"/>
</dbReference>
<accession>A0A0P1FLV0</accession>
<proteinExistence type="inferred from homology"/>
<dbReference type="EMBL" id="CYSB01000036">
    <property type="protein sequence ID" value="CUH68852.1"/>
    <property type="molecule type" value="Genomic_DNA"/>
</dbReference>
<dbReference type="GO" id="GO:0003700">
    <property type="term" value="F:DNA-binding transcription factor activity"/>
    <property type="evidence" value="ECO:0007669"/>
    <property type="project" value="InterPro"/>
</dbReference>
<dbReference type="Pfam" id="PF00126">
    <property type="entry name" value="HTH_1"/>
    <property type="match status" value="1"/>
</dbReference>
<reference evidence="6 8" key="2">
    <citation type="submission" date="2015-09" db="EMBL/GenBank/DDBJ databases">
        <authorList>
            <person name="Rodrigo-Torres L."/>
            <person name="Arahal D.R."/>
        </authorList>
    </citation>
    <scope>NUCLEOTIDE SEQUENCE [LARGE SCALE GENOMIC DNA]</scope>
    <source>
        <strain evidence="6 8">CECT 5118</strain>
    </source>
</reference>
<keyword evidence="4" id="KW-0804">Transcription</keyword>
<comment type="similarity">
    <text evidence="1">Belongs to the LysR transcriptional regulatory family.</text>
</comment>
<dbReference type="AlphaFoldDB" id="A0A0P1FLV0"/>
<dbReference type="SUPFAM" id="SSF53850">
    <property type="entry name" value="Periplasmic binding protein-like II"/>
    <property type="match status" value="1"/>
</dbReference>
<dbReference type="Gene3D" id="1.10.10.10">
    <property type="entry name" value="Winged helix-like DNA-binding domain superfamily/Winged helix DNA-binding domain"/>
    <property type="match status" value="1"/>
</dbReference>
<evidence type="ECO:0000313" key="8">
    <source>
        <dbReference type="Proteomes" id="UP000051086"/>
    </source>
</evidence>
<dbReference type="PANTHER" id="PTHR30126">
    <property type="entry name" value="HTH-TYPE TRANSCRIPTIONAL REGULATOR"/>
    <property type="match status" value="1"/>
</dbReference>
<keyword evidence="8" id="KW-1185">Reference proteome</keyword>
<dbReference type="RefSeq" id="WP_058242702.1">
    <property type="nucleotide sequence ID" value="NZ_CYSB01000036.1"/>
</dbReference>
<dbReference type="SUPFAM" id="SSF46785">
    <property type="entry name" value="Winged helix' DNA-binding domain"/>
    <property type="match status" value="1"/>
</dbReference>
<reference evidence="7 9" key="1">
    <citation type="submission" date="2015-09" db="EMBL/GenBank/DDBJ databases">
        <authorList>
            <consortium name="Swine Surveillance"/>
        </authorList>
    </citation>
    <scope>NUCLEOTIDE SEQUENCE [LARGE SCALE GENOMIC DNA]</scope>
    <source>
        <strain evidence="7 9">5120</strain>
    </source>
</reference>
<evidence type="ECO:0000313" key="9">
    <source>
        <dbReference type="Proteomes" id="UP000051887"/>
    </source>
</evidence>
<evidence type="ECO:0000256" key="2">
    <source>
        <dbReference type="ARBA" id="ARBA00023015"/>
    </source>
</evidence>
<keyword evidence="3" id="KW-0238">DNA-binding</keyword>
<feature type="domain" description="HTH lysR-type" evidence="5">
    <location>
        <begin position="7"/>
        <end position="64"/>
    </location>
</feature>